<feature type="compositionally biased region" description="Acidic residues" evidence="6">
    <location>
        <begin position="253"/>
        <end position="267"/>
    </location>
</feature>
<gene>
    <name evidence="9" type="ORF">MG3_03023</name>
</gene>
<dbReference type="PANTHER" id="PTHR22950:SF666">
    <property type="entry name" value="VACUOLAR AMINO ACID TRANSPORTER 4"/>
    <property type="match status" value="1"/>
</dbReference>
<dbReference type="Pfam" id="PF01490">
    <property type="entry name" value="Aa_trans"/>
    <property type="match status" value="1"/>
</dbReference>
<feature type="transmembrane region" description="Helical" evidence="7">
    <location>
        <begin position="396"/>
        <end position="416"/>
    </location>
</feature>
<dbReference type="Gene3D" id="1.20.1740.10">
    <property type="entry name" value="Amino acid/polyamine transporter I"/>
    <property type="match status" value="1"/>
</dbReference>
<reference evidence="9 10" key="1">
    <citation type="submission" date="2013-12" db="EMBL/GenBank/DDBJ databases">
        <title>The Genome Sequence of Candida albicans P78048.</title>
        <authorList>
            <consortium name="The Broad Institute Genome Sequencing Platform"/>
            <consortium name="The Broad Institute Genome Sequencing Center for Infectious Disease"/>
            <person name="Cuomo C."/>
            <person name="Bennett R."/>
            <person name="Hirakawa M."/>
            <person name="Noverr M."/>
            <person name="Mitchell A."/>
            <person name="Young S.K."/>
            <person name="Zeng Q."/>
            <person name="Gargeya S."/>
            <person name="Fitzgerald M."/>
            <person name="Abouelleil A."/>
            <person name="Alvarado L."/>
            <person name="Berlin A.M."/>
            <person name="Chapman S.B."/>
            <person name="Dewar J."/>
            <person name="Goldberg J."/>
            <person name="Griggs A."/>
            <person name="Gujja S."/>
            <person name="Hansen M."/>
            <person name="Howarth C."/>
            <person name="Imamovic A."/>
            <person name="Larimer J."/>
            <person name="McCowan C."/>
            <person name="Murphy C."/>
            <person name="Pearson M."/>
            <person name="Priest M."/>
            <person name="Roberts A."/>
            <person name="Saif S."/>
            <person name="Shea T."/>
            <person name="Sykes S."/>
            <person name="Wortman J."/>
            <person name="Nusbaum C."/>
            <person name="Birren B."/>
        </authorList>
    </citation>
    <scope>NUCLEOTIDE SEQUENCE [LARGE SCALE GENOMIC DNA]</scope>
    <source>
        <strain evidence="9 10">P78048</strain>
    </source>
</reference>
<feature type="transmembrane region" description="Helical" evidence="7">
    <location>
        <begin position="350"/>
        <end position="370"/>
    </location>
</feature>
<dbReference type="EMBL" id="AJIX01000019">
    <property type="protein sequence ID" value="KGR11107.1"/>
    <property type="molecule type" value="Genomic_DNA"/>
</dbReference>
<feature type="compositionally biased region" description="Polar residues" evidence="6">
    <location>
        <begin position="1"/>
        <end position="23"/>
    </location>
</feature>
<feature type="transmembrane region" description="Helical" evidence="7">
    <location>
        <begin position="691"/>
        <end position="711"/>
    </location>
</feature>
<feature type="region of interest" description="Disordered" evidence="6">
    <location>
        <begin position="253"/>
        <end position="317"/>
    </location>
</feature>
<dbReference type="GO" id="GO:0005774">
    <property type="term" value="C:vacuolar membrane"/>
    <property type="evidence" value="ECO:0007669"/>
    <property type="project" value="TreeGrafter"/>
</dbReference>
<keyword evidence="5 7" id="KW-0472">Membrane</keyword>
<evidence type="ECO:0000256" key="3">
    <source>
        <dbReference type="ARBA" id="ARBA00022692"/>
    </source>
</evidence>
<dbReference type="AlphaFoldDB" id="A0AB34PV07"/>
<feature type="region of interest" description="Disordered" evidence="6">
    <location>
        <begin position="625"/>
        <end position="652"/>
    </location>
</feature>
<dbReference type="Proteomes" id="UP000030161">
    <property type="component" value="Unassembled WGS sequence"/>
</dbReference>
<feature type="transmembrane region" description="Helical" evidence="7">
    <location>
        <begin position="470"/>
        <end position="492"/>
    </location>
</feature>
<feature type="transmembrane region" description="Helical" evidence="7">
    <location>
        <begin position="325"/>
        <end position="344"/>
    </location>
</feature>
<feature type="transmembrane region" description="Helical" evidence="7">
    <location>
        <begin position="587"/>
        <end position="611"/>
    </location>
</feature>
<evidence type="ECO:0000256" key="2">
    <source>
        <dbReference type="ARBA" id="ARBA00008066"/>
    </source>
</evidence>
<evidence type="ECO:0000256" key="7">
    <source>
        <dbReference type="SAM" id="Phobius"/>
    </source>
</evidence>
<feature type="compositionally biased region" description="Low complexity" evidence="6">
    <location>
        <begin position="28"/>
        <end position="73"/>
    </location>
</feature>
<comment type="similarity">
    <text evidence="2">Belongs to the amino acid/polyamine transporter 2 family.</text>
</comment>
<evidence type="ECO:0000256" key="5">
    <source>
        <dbReference type="ARBA" id="ARBA00023136"/>
    </source>
</evidence>
<comment type="caution">
    <text evidence="9">The sequence shown here is derived from an EMBL/GenBank/DDBJ whole genome shotgun (WGS) entry which is preliminary data.</text>
</comment>
<comment type="subcellular location">
    <subcellularLocation>
        <location evidence="1">Membrane</location>
        <topology evidence="1">Multi-pass membrane protein</topology>
    </subcellularLocation>
</comment>
<feature type="transmembrane region" description="Helical" evidence="7">
    <location>
        <begin position="444"/>
        <end position="463"/>
    </location>
</feature>
<evidence type="ECO:0000313" key="10">
    <source>
        <dbReference type="Proteomes" id="UP000030161"/>
    </source>
</evidence>
<evidence type="ECO:0000259" key="8">
    <source>
        <dbReference type="Pfam" id="PF01490"/>
    </source>
</evidence>
<dbReference type="GO" id="GO:0005302">
    <property type="term" value="F:L-tyrosine transmembrane transporter activity"/>
    <property type="evidence" value="ECO:0007669"/>
    <property type="project" value="TreeGrafter"/>
</dbReference>
<evidence type="ECO:0000256" key="4">
    <source>
        <dbReference type="ARBA" id="ARBA00022989"/>
    </source>
</evidence>
<protein>
    <submittedName>
        <fullName evidence="9">Solute carrier family 36 (Proton-coupled amino acid transporter)</fullName>
    </submittedName>
</protein>
<feature type="transmembrane region" description="Helical" evidence="7">
    <location>
        <begin position="545"/>
        <end position="567"/>
    </location>
</feature>
<keyword evidence="4 7" id="KW-1133">Transmembrane helix</keyword>
<sequence length="763" mass="84848">MASHSNSNSNSLFQNDKNNNSNRDIAIPTPSNSSSFRNTNTNPTPSIRSPSPSINSYNNNNNNNSAIPTTTTSRSITGMSNASINDLGDSNPQSYDEQISQLNNLNNKKSFDLKTISKHLINQEDSLKTQGGDITRRLYHQMENITGNNNHNNNNNNTDTTGNDLDDNVSIGGNSTFRDGPPPRLRTRSASFSSYLEETRRGSMASDINIPGGFRREFLINKAIQKNQQPPNFLTQNFMEFLSIYGHFAGEDFSDEEEEGDEGDEEYDNGHDGDEVFDEESSLLGNERRGGGSGGGQPFRQLPKKPHSHPQKQPPKGTASVFKTFLLLFKALVGSGVLFLPRAFYNGGMLFSMITLSLFGLLTFFCYIGLIESKTILRLSSFGELGYKTYGKPLKYCILVSILLSQIGFVTTYILFTAENMIAFLSQYVSTKNNLLSQEVLPNWLNRGNLILIQCILLIPLVLIRNLAKLSMVSLISSVFIVIGLLIIFWYSGVNLINNGVGPNITNFNSNSWTMLIGVAVTSFEGIGLILPIQSSMSQPEKFPLVLSISMAIITSIFVGIGTIGYFSFGDKIKSIIILNLPQDQFAVQSILVLYSIAVFLSGPLQLFPAIKIGESLIFRHSKKKSKRQQHQHGSTDESNTNNTDDNDGKLYHQSGKYNPQVKWLKNGFRAISVIFICSLAYLNADNIDKFVSFNGCFACIPLVYIYPPLIHLKSIQSKQQQQQQQQTGRSKSDQLFIWLDYLLIVVGIATVIYSSYQIIFLN</sequence>
<dbReference type="InterPro" id="IPR013057">
    <property type="entry name" value="AA_transpt_TM"/>
</dbReference>
<accession>A0AB34PV07</accession>
<keyword evidence="3 7" id="KW-0812">Transmembrane</keyword>
<feature type="domain" description="Amino acid transporter transmembrane" evidence="8">
    <location>
        <begin position="318"/>
        <end position="760"/>
    </location>
</feature>
<evidence type="ECO:0000256" key="6">
    <source>
        <dbReference type="SAM" id="MobiDB-lite"/>
    </source>
</evidence>
<dbReference type="PANTHER" id="PTHR22950">
    <property type="entry name" value="AMINO ACID TRANSPORTER"/>
    <property type="match status" value="1"/>
</dbReference>
<feature type="region of interest" description="Disordered" evidence="6">
    <location>
        <begin position="1"/>
        <end position="96"/>
    </location>
</feature>
<feature type="transmembrane region" description="Helical" evidence="7">
    <location>
        <begin position="736"/>
        <end position="757"/>
    </location>
</feature>
<evidence type="ECO:0000313" key="9">
    <source>
        <dbReference type="EMBL" id="KGR11107.1"/>
    </source>
</evidence>
<feature type="transmembrane region" description="Helical" evidence="7">
    <location>
        <begin position="512"/>
        <end position="533"/>
    </location>
</feature>
<feature type="compositionally biased region" description="Polar residues" evidence="6">
    <location>
        <begin position="74"/>
        <end position="96"/>
    </location>
</feature>
<proteinExistence type="inferred from homology"/>
<organism evidence="9 10">
    <name type="scientific">Candida albicans P78048</name>
    <dbReference type="NCBI Taxonomy" id="1094989"/>
    <lineage>
        <taxon>Eukaryota</taxon>
        <taxon>Fungi</taxon>
        <taxon>Dikarya</taxon>
        <taxon>Ascomycota</taxon>
        <taxon>Saccharomycotina</taxon>
        <taxon>Pichiomycetes</taxon>
        <taxon>Debaryomycetaceae</taxon>
        <taxon>Candida/Lodderomyces clade</taxon>
        <taxon>Candida</taxon>
    </lineage>
</organism>
<evidence type="ECO:0000256" key="1">
    <source>
        <dbReference type="ARBA" id="ARBA00004141"/>
    </source>
</evidence>
<name>A0AB34PV07_CANAX</name>